<proteinExistence type="predicted"/>
<dbReference type="EMBL" id="LAZR01000964">
    <property type="protein sequence ID" value="KKN53603.1"/>
    <property type="molecule type" value="Genomic_DNA"/>
</dbReference>
<evidence type="ECO:0000313" key="1">
    <source>
        <dbReference type="EMBL" id="KKN53603.1"/>
    </source>
</evidence>
<accession>A0A0F9UJ38</accession>
<gene>
    <name evidence="1" type="ORF">LCGC14_0600990</name>
</gene>
<name>A0A0F9UJ38_9ZZZZ</name>
<reference evidence="1" key="1">
    <citation type="journal article" date="2015" name="Nature">
        <title>Complex archaea that bridge the gap between prokaryotes and eukaryotes.</title>
        <authorList>
            <person name="Spang A."/>
            <person name="Saw J.H."/>
            <person name="Jorgensen S.L."/>
            <person name="Zaremba-Niedzwiedzka K."/>
            <person name="Martijn J."/>
            <person name="Lind A.E."/>
            <person name="van Eijk R."/>
            <person name="Schleper C."/>
            <person name="Guy L."/>
            <person name="Ettema T.J."/>
        </authorList>
    </citation>
    <scope>NUCLEOTIDE SEQUENCE</scope>
</reference>
<dbReference type="AlphaFoldDB" id="A0A0F9UJ38"/>
<protein>
    <submittedName>
        <fullName evidence="1">Uncharacterized protein</fullName>
    </submittedName>
</protein>
<comment type="caution">
    <text evidence="1">The sequence shown here is derived from an EMBL/GenBank/DDBJ whole genome shotgun (WGS) entry which is preliminary data.</text>
</comment>
<sequence>MANIEQDPQGTCDICGQWHFHNYCENCTDNLKEYEVMRRLHALATIAATYNTVNILEVRRATKSVISIIEAQQE</sequence>
<organism evidence="1">
    <name type="scientific">marine sediment metagenome</name>
    <dbReference type="NCBI Taxonomy" id="412755"/>
    <lineage>
        <taxon>unclassified sequences</taxon>
        <taxon>metagenomes</taxon>
        <taxon>ecological metagenomes</taxon>
    </lineage>
</organism>